<feature type="region of interest" description="Disordered" evidence="1">
    <location>
        <begin position="128"/>
        <end position="151"/>
    </location>
</feature>
<protein>
    <submittedName>
        <fullName evidence="3">Uncharacterized protein</fullName>
    </submittedName>
</protein>
<evidence type="ECO:0000256" key="2">
    <source>
        <dbReference type="SAM" id="SignalP"/>
    </source>
</evidence>
<evidence type="ECO:0000313" key="4">
    <source>
        <dbReference type="Proteomes" id="UP000194420"/>
    </source>
</evidence>
<keyword evidence="4" id="KW-1185">Reference proteome</keyword>
<keyword evidence="2" id="KW-0732">Signal</keyword>
<name>A0A1Y6F3M3_9SPHN</name>
<proteinExistence type="predicted"/>
<dbReference type="RefSeq" id="WP_086437583.1">
    <property type="nucleotide sequence ID" value="NZ_FXWG01000002.1"/>
</dbReference>
<feature type="chain" id="PRO_5012576921" evidence="2">
    <location>
        <begin position="24"/>
        <end position="151"/>
    </location>
</feature>
<dbReference type="EMBL" id="FXWG01000002">
    <property type="protein sequence ID" value="SMQ69518.1"/>
    <property type="molecule type" value="Genomic_DNA"/>
</dbReference>
<dbReference type="AlphaFoldDB" id="A0A1Y6F3M3"/>
<accession>A0A1Y6F3M3</accession>
<organism evidence="3 4">
    <name type="scientific">Altererythrobacter xiamenensis</name>
    <dbReference type="NCBI Taxonomy" id="1316679"/>
    <lineage>
        <taxon>Bacteria</taxon>
        <taxon>Pseudomonadati</taxon>
        <taxon>Pseudomonadota</taxon>
        <taxon>Alphaproteobacteria</taxon>
        <taxon>Sphingomonadales</taxon>
        <taxon>Erythrobacteraceae</taxon>
        <taxon>Altererythrobacter</taxon>
    </lineage>
</organism>
<feature type="signal peptide" evidence="2">
    <location>
        <begin position="1"/>
        <end position="23"/>
    </location>
</feature>
<feature type="compositionally biased region" description="Polar residues" evidence="1">
    <location>
        <begin position="131"/>
        <end position="151"/>
    </location>
</feature>
<reference evidence="4" key="1">
    <citation type="submission" date="2017-04" db="EMBL/GenBank/DDBJ databases">
        <authorList>
            <person name="Varghese N."/>
            <person name="Submissions S."/>
        </authorList>
    </citation>
    <scope>NUCLEOTIDE SEQUENCE [LARGE SCALE GENOMIC DNA]</scope>
</reference>
<gene>
    <name evidence="3" type="ORF">SAMN06297468_1705</name>
</gene>
<dbReference type="OrthoDB" id="7433160at2"/>
<feature type="region of interest" description="Disordered" evidence="1">
    <location>
        <begin position="65"/>
        <end position="85"/>
    </location>
</feature>
<feature type="compositionally biased region" description="Polar residues" evidence="1">
    <location>
        <begin position="67"/>
        <end position="77"/>
    </location>
</feature>
<sequence>MIYRKFALVAAVSAGLAVPGSLAAQDAAETAVILSGSSGQGKAANSLGNAVRGSVNSAADAIRAVPRNSSNRSTARTGNRRGPVQIQTAIPTNDPLENTDATRFQTGSGATISVSGRMRPSAAARCIENCGTDSPTEQPGQDATETQYAPE</sequence>
<evidence type="ECO:0000313" key="3">
    <source>
        <dbReference type="EMBL" id="SMQ69518.1"/>
    </source>
</evidence>
<dbReference type="Proteomes" id="UP000194420">
    <property type="component" value="Unassembled WGS sequence"/>
</dbReference>
<evidence type="ECO:0000256" key="1">
    <source>
        <dbReference type="SAM" id="MobiDB-lite"/>
    </source>
</evidence>